<name>X1P1B3_9ZZZZ</name>
<reference evidence="1" key="1">
    <citation type="journal article" date="2014" name="Front. Microbiol.">
        <title>High frequency of phylogenetically diverse reductive dehalogenase-homologous genes in deep subseafloor sedimentary metagenomes.</title>
        <authorList>
            <person name="Kawai M."/>
            <person name="Futagami T."/>
            <person name="Toyoda A."/>
            <person name="Takaki Y."/>
            <person name="Nishi S."/>
            <person name="Hori S."/>
            <person name="Arai W."/>
            <person name="Tsubouchi T."/>
            <person name="Morono Y."/>
            <person name="Uchiyama I."/>
            <person name="Ito T."/>
            <person name="Fujiyama A."/>
            <person name="Inagaki F."/>
            <person name="Takami H."/>
        </authorList>
    </citation>
    <scope>NUCLEOTIDE SEQUENCE</scope>
    <source>
        <strain evidence="1">Expedition CK06-06</strain>
    </source>
</reference>
<sequence>AANPTVKTSDAGSNAVLVASADTGWIGYEAKAIGSAGNDITVEYVDAEPYSILIFSEVGNAISVELADDGIAPTSTESEVAGEISASALVTAAVEPEHGGDPVPVMSATALSGGSLEMLGKICPVTGELEITELLLLVDVTAIPDTSASMASYNIAFTTLPESVIEATDGTIIITFPAEYDISTVVAGLGADVTMTVDP</sequence>
<gene>
    <name evidence="1" type="ORF">S06H3_59538</name>
</gene>
<feature type="non-terminal residue" evidence="1">
    <location>
        <position position="199"/>
    </location>
</feature>
<protein>
    <submittedName>
        <fullName evidence="1">Uncharacterized protein</fullName>
    </submittedName>
</protein>
<dbReference type="AlphaFoldDB" id="X1P1B3"/>
<dbReference type="EMBL" id="BARV01038697">
    <property type="protein sequence ID" value="GAI50077.1"/>
    <property type="molecule type" value="Genomic_DNA"/>
</dbReference>
<proteinExistence type="predicted"/>
<feature type="non-terminal residue" evidence="1">
    <location>
        <position position="1"/>
    </location>
</feature>
<accession>X1P1B3</accession>
<comment type="caution">
    <text evidence="1">The sequence shown here is derived from an EMBL/GenBank/DDBJ whole genome shotgun (WGS) entry which is preliminary data.</text>
</comment>
<evidence type="ECO:0000313" key="1">
    <source>
        <dbReference type="EMBL" id="GAI50077.1"/>
    </source>
</evidence>
<organism evidence="1">
    <name type="scientific">marine sediment metagenome</name>
    <dbReference type="NCBI Taxonomy" id="412755"/>
    <lineage>
        <taxon>unclassified sequences</taxon>
        <taxon>metagenomes</taxon>
        <taxon>ecological metagenomes</taxon>
    </lineage>
</organism>